<name>A0A917FWC5_9BACL</name>
<dbReference type="PANTHER" id="PTHR34351:SF2">
    <property type="entry name" value="DUF58 DOMAIN-CONTAINING PROTEIN"/>
    <property type="match status" value="1"/>
</dbReference>
<feature type="transmembrane region" description="Helical" evidence="1">
    <location>
        <begin position="33"/>
        <end position="53"/>
    </location>
</feature>
<dbReference type="EMBL" id="BMGR01000009">
    <property type="protein sequence ID" value="GGG11134.1"/>
    <property type="molecule type" value="Genomic_DNA"/>
</dbReference>
<sequence>MEYVKAIGYRWRFAAGIYAASTLYLLFQGGKTALMLFMIINVLIVYLILGRWSGIGRITGGRRLVHGQSKDLTLAAGTRLEVELKFHIPGFWPIPYVLVRERLLRKGGNDMPFEVSFVPDFKRSGKVSYLTPPLQRGYYHFSPTVCSTRDIFGLFEHNGQFESVEQFRVLPQTVSIRSWNQMHRGMKGPYSHAASPRSAKETTQLNGVRDYLYGDKLSRIHWNATAKTGEWKSKEFEREAMPRSVLILDRYAGAYAKLEQFELAVSIAASLFDFGLRRETAMGLVSIGSTPDVYPPRSAPDQRNAVMNHLVGVASDGEAPIYRALRQASTLLAPGSIAVIISPQGGDEIVKAMQWLDRTGLVPCLIHLKEAEATGAAAESWQRIVRNHGWPLYSVRDLQELPVVLEGGSLNATV</sequence>
<dbReference type="PANTHER" id="PTHR34351">
    <property type="entry name" value="SLR1927 PROTEIN-RELATED"/>
    <property type="match status" value="1"/>
</dbReference>
<dbReference type="RefSeq" id="WP_188531870.1">
    <property type="nucleotide sequence ID" value="NZ_BMGR01000009.1"/>
</dbReference>
<gene>
    <name evidence="3" type="ORF">GCM10010916_29960</name>
</gene>
<accession>A0A917FWC5</accession>
<evidence type="ECO:0000256" key="1">
    <source>
        <dbReference type="SAM" id="Phobius"/>
    </source>
</evidence>
<feature type="domain" description="DUF58" evidence="2">
    <location>
        <begin position="208"/>
        <end position="344"/>
    </location>
</feature>
<keyword evidence="1" id="KW-0812">Transmembrane</keyword>
<reference evidence="3" key="1">
    <citation type="journal article" date="2014" name="Int. J. Syst. Evol. Microbiol.">
        <title>Complete genome sequence of Corynebacterium casei LMG S-19264T (=DSM 44701T), isolated from a smear-ripened cheese.</title>
        <authorList>
            <consortium name="US DOE Joint Genome Institute (JGI-PGF)"/>
            <person name="Walter F."/>
            <person name="Albersmeier A."/>
            <person name="Kalinowski J."/>
            <person name="Ruckert C."/>
        </authorList>
    </citation>
    <scope>NUCLEOTIDE SEQUENCE</scope>
    <source>
        <strain evidence="3">CGMCC 1.12987</strain>
    </source>
</reference>
<evidence type="ECO:0000313" key="3">
    <source>
        <dbReference type="EMBL" id="GGG11134.1"/>
    </source>
</evidence>
<feature type="transmembrane region" description="Helical" evidence="1">
    <location>
        <begin position="9"/>
        <end position="27"/>
    </location>
</feature>
<protein>
    <recommendedName>
        <fullName evidence="2">DUF58 domain-containing protein</fullName>
    </recommendedName>
</protein>
<dbReference type="Pfam" id="PF01882">
    <property type="entry name" value="DUF58"/>
    <property type="match status" value="1"/>
</dbReference>
<keyword evidence="4" id="KW-1185">Reference proteome</keyword>
<reference evidence="3" key="2">
    <citation type="submission" date="2020-09" db="EMBL/GenBank/DDBJ databases">
        <authorList>
            <person name="Sun Q."/>
            <person name="Zhou Y."/>
        </authorList>
    </citation>
    <scope>NUCLEOTIDE SEQUENCE</scope>
    <source>
        <strain evidence="3">CGMCC 1.12987</strain>
    </source>
</reference>
<evidence type="ECO:0000313" key="4">
    <source>
        <dbReference type="Proteomes" id="UP000644756"/>
    </source>
</evidence>
<comment type="caution">
    <text evidence="3">The sequence shown here is derived from an EMBL/GenBank/DDBJ whole genome shotgun (WGS) entry which is preliminary data.</text>
</comment>
<proteinExistence type="predicted"/>
<keyword evidence="1" id="KW-0472">Membrane</keyword>
<evidence type="ECO:0000259" key="2">
    <source>
        <dbReference type="Pfam" id="PF01882"/>
    </source>
</evidence>
<dbReference type="AlphaFoldDB" id="A0A917FWC5"/>
<organism evidence="3 4">
    <name type="scientific">Paenibacillus abyssi</name>
    <dbReference type="NCBI Taxonomy" id="1340531"/>
    <lineage>
        <taxon>Bacteria</taxon>
        <taxon>Bacillati</taxon>
        <taxon>Bacillota</taxon>
        <taxon>Bacilli</taxon>
        <taxon>Bacillales</taxon>
        <taxon>Paenibacillaceae</taxon>
        <taxon>Paenibacillus</taxon>
    </lineage>
</organism>
<dbReference type="Proteomes" id="UP000644756">
    <property type="component" value="Unassembled WGS sequence"/>
</dbReference>
<dbReference type="InterPro" id="IPR002881">
    <property type="entry name" value="DUF58"/>
</dbReference>
<keyword evidence="1" id="KW-1133">Transmembrane helix</keyword>